<evidence type="ECO:0000313" key="1">
    <source>
        <dbReference type="EMBL" id="KAK6589248.1"/>
    </source>
</evidence>
<protein>
    <submittedName>
        <fullName evidence="1">Uncharacterized protein</fullName>
    </submittedName>
</protein>
<comment type="caution">
    <text evidence="1">The sequence shown here is derived from an EMBL/GenBank/DDBJ whole genome shotgun (WGS) entry which is preliminary data.</text>
</comment>
<dbReference type="Proteomes" id="UP001311799">
    <property type="component" value="Unassembled WGS sequence"/>
</dbReference>
<gene>
    <name evidence="1" type="ORF">RS030_213245</name>
</gene>
<sequence>MKSFEEPGNEYVSTPRHLKSLDEDLVVFAPDARKTNKIWDDLESAREDEAIFLEMPKSVFIGNSDSIIETKNSNTMPIINVPRLSIGNRLLLTPEFKHSKSESGNIKFFRESILSTGIPRDSNDSYRINLNYETLTTNDNDSDIESLFEINTYNIDNQEFSCINDKKILIDSCDLLLGVGHGTKQSEQNVFAEVNTSPISSSLGKRQRSSPSIHSGADSPFELIHIMKKSLKLS</sequence>
<accession>A0AAV9XXB4</accession>
<evidence type="ECO:0000313" key="2">
    <source>
        <dbReference type="Proteomes" id="UP001311799"/>
    </source>
</evidence>
<name>A0AAV9XXB4_9CRYT</name>
<keyword evidence="2" id="KW-1185">Reference proteome</keyword>
<reference evidence="1 2" key="1">
    <citation type="submission" date="2023-10" db="EMBL/GenBank/DDBJ databases">
        <title>Comparative genomics analysis reveals potential genetic determinants of host preference in Cryptosporidium xiaoi.</title>
        <authorList>
            <person name="Xiao L."/>
            <person name="Li J."/>
        </authorList>
    </citation>
    <scope>NUCLEOTIDE SEQUENCE [LARGE SCALE GENOMIC DNA]</scope>
    <source>
        <strain evidence="1 2">52996</strain>
    </source>
</reference>
<dbReference type="EMBL" id="JAWDEY010000013">
    <property type="protein sequence ID" value="KAK6589248.1"/>
    <property type="molecule type" value="Genomic_DNA"/>
</dbReference>
<organism evidence="1 2">
    <name type="scientific">Cryptosporidium xiaoi</name>
    <dbReference type="NCBI Taxonomy" id="659607"/>
    <lineage>
        <taxon>Eukaryota</taxon>
        <taxon>Sar</taxon>
        <taxon>Alveolata</taxon>
        <taxon>Apicomplexa</taxon>
        <taxon>Conoidasida</taxon>
        <taxon>Coccidia</taxon>
        <taxon>Eucoccidiorida</taxon>
        <taxon>Eimeriorina</taxon>
        <taxon>Cryptosporidiidae</taxon>
        <taxon>Cryptosporidium</taxon>
    </lineage>
</organism>
<dbReference type="AlphaFoldDB" id="A0AAV9XXB4"/>
<proteinExistence type="predicted"/>